<comment type="caution">
    <text evidence="1">The sequence shown here is derived from an EMBL/GenBank/DDBJ whole genome shotgun (WGS) entry which is preliminary data.</text>
</comment>
<feature type="non-terminal residue" evidence="1">
    <location>
        <position position="481"/>
    </location>
</feature>
<protein>
    <submittedName>
        <fullName evidence="1">Uncharacterized protein</fullName>
    </submittedName>
</protein>
<reference evidence="1" key="1">
    <citation type="journal article" date="2015" name="Nature">
        <title>Complex archaea that bridge the gap between prokaryotes and eukaryotes.</title>
        <authorList>
            <person name="Spang A."/>
            <person name="Saw J.H."/>
            <person name="Jorgensen S.L."/>
            <person name="Zaremba-Niedzwiedzka K."/>
            <person name="Martijn J."/>
            <person name="Lind A.E."/>
            <person name="van Eijk R."/>
            <person name="Schleper C."/>
            <person name="Guy L."/>
            <person name="Ettema T.J."/>
        </authorList>
    </citation>
    <scope>NUCLEOTIDE SEQUENCE</scope>
</reference>
<evidence type="ECO:0000313" key="1">
    <source>
        <dbReference type="EMBL" id="KKL71968.1"/>
    </source>
</evidence>
<accession>A0A0F9ED13</accession>
<name>A0A0F9ED13_9ZZZZ</name>
<dbReference type="AlphaFoldDB" id="A0A0F9ED13"/>
<sequence>MKKLLLYIGVLCLFWSGIAHADKIVYNVGTASGNTGFVPSFSVQTTLAGVSQWVRLDQIPGFFAGVNPANVDDYRHAGGFDSYAFNRNLGSMAVSGGTNYSNDNATGLLVHRAANEPKIEYFAGNPGFHMFSGHTNYVIEGVNFNSTSWSKTRSSVVASLSQETPLGDGTSGISAYFLKEDGTAGNNHNVAQTIANAVFTDNSIYTISAFVHKDSSHNWVRLTGSNKDNSVGNVFFNVATGVIGNQTGVSNAWISNEPVNGYYRISMTEMMGSAANDLTAFIYLAESNGVISYDGNNTSGATIFGFQVVQQPSAMPWNPTYEAAYINTGNAGGIRVDIPFTGTTIEPSSTGSVFAEELGAEIAAGALTIGNLYKITADNLEGHWFASSVTDNYFVEISGTTNADANNKVKHVTNAYDPGQGLSPPNGSMLVGVRWGYPYDQASSADQKGMVAIADSTQTILFNNGSAGDVRAYDGSGTIGK</sequence>
<dbReference type="EMBL" id="LAZR01025422">
    <property type="protein sequence ID" value="KKL71968.1"/>
    <property type="molecule type" value="Genomic_DNA"/>
</dbReference>
<organism evidence="1">
    <name type="scientific">marine sediment metagenome</name>
    <dbReference type="NCBI Taxonomy" id="412755"/>
    <lineage>
        <taxon>unclassified sequences</taxon>
        <taxon>metagenomes</taxon>
        <taxon>ecological metagenomes</taxon>
    </lineage>
</organism>
<proteinExistence type="predicted"/>
<gene>
    <name evidence="1" type="ORF">LCGC14_2089620</name>
</gene>